<gene>
    <name evidence="8" type="ORF">Dsin_019998</name>
</gene>
<evidence type="ECO:0000256" key="6">
    <source>
        <dbReference type="SAM" id="MobiDB-lite"/>
    </source>
</evidence>
<dbReference type="PANTHER" id="PTHR31072:SF91">
    <property type="entry name" value="TRANSCRIPTION FACTOR TCP6"/>
    <property type="match status" value="1"/>
</dbReference>
<evidence type="ECO:0000313" key="9">
    <source>
        <dbReference type="Proteomes" id="UP001281410"/>
    </source>
</evidence>
<dbReference type="InterPro" id="IPR017887">
    <property type="entry name" value="TF_TCP_subgr"/>
</dbReference>
<evidence type="ECO:0000259" key="7">
    <source>
        <dbReference type="PROSITE" id="PS51369"/>
    </source>
</evidence>
<keyword evidence="5" id="KW-0539">Nucleus</keyword>
<organism evidence="8 9">
    <name type="scientific">Dipteronia sinensis</name>
    <dbReference type="NCBI Taxonomy" id="43782"/>
    <lineage>
        <taxon>Eukaryota</taxon>
        <taxon>Viridiplantae</taxon>
        <taxon>Streptophyta</taxon>
        <taxon>Embryophyta</taxon>
        <taxon>Tracheophyta</taxon>
        <taxon>Spermatophyta</taxon>
        <taxon>Magnoliopsida</taxon>
        <taxon>eudicotyledons</taxon>
        <taxon>Gunneridae</taxon>
        <taxon>Pentapetalae</taxon>
        <taxon>rosids</taxon>
        <taxon>malvids</taxon>
        <taxon>Sapindales</taxon>
        <taxon>Sapindaceae</taxon>
        <taxon>Hippocastanoideae</taxon>
        <taxon>Acereae</taxon>
        <taxon>Dipteronia</taxon>
    </lineage>
</organism>
<reference evidence="8" key="1">
    <citation type="journal article" date="2023" name="Plant J.">
        <title>Genome sequences and population genomics provide insights into the demographic history, inbreeding, and mutation load of two 'living fossil' tree species of Dipteronia.</title>
        <authorList>
            <person name="Feng Y."/>
            <person name="Comes H.P."/>
            <person name="Chen J."/>
            <person name="Zhu S."/>
            <person name="Lu R."/>
            <person name="Zhang X."/>
            <person name="Li P."/>
            <person name="Qiu J."/>
            <person name="Olsen K.M."/>
            <person name="Qiu Y."/>
        </authorList>
    </citation>
    <scope>NUCLEOTIDE SEQUENCE</scope>
    <source>
        <strain evidence="8">NBL</strain>
    </source>
</reference>
<keyword evidence="9" id="KW-1185">Reference proteome</keyword>
<dbReference type="Proteomes" id="UP001281410">
    <property type="component" value="Unassembled WGS sequence"/>
</dbReference>
<dbReference type="PANTHER" id="PTHR31072">
    <property type="entry name" value="TRANSCRIPTION FACTOR TCP4-RELATED"/>
    <property type="match status" value="1"/>
</dbReference>
<feature type="compositionally biased region" description="Basic and acidic residues" evidence="6">
    <location>
        <begin position="18"/>
        <end position="43"/>
    </location>
</feature>
<feature type="domain" description="TCP" evidence="7">
    <location>
        <begin position="33"/>
        <end position="87"/>
    </location>
</feature>
<feature type="region of interest" description="Disordered" evidence="6">
    <location>
        <begin position="1"/>
        <end position="43"/>
    </location>
</feature>
<dbReference type="EMBL" id="JANJYJ010000006">
    <property type="protein sequence ID" value="KAK3205952.1"/>
    <property type="molecule type" value="Genomic_DNA"/>
</dbReference>
<dbReference type="PROSITE" id="PS51369">
    <property type="entry name" value="TCP"/>
    <property type="match status" value="1"/>
</dbReference>
<evidence type="ECO:0000313" key="8">
    <source>
        <dbReference type="EMBL" id="KAK3205952.1"/>
    </source>
</evidence>
<comment type="caution">
    <text evidence="8">The sequence shown here is derived from an EMBL/GenBank/DDBJ whole genome shotgun (WGS) entry which is preliminary data.</text>
</comment>
<keyword evidence="2" id="KW-0805">Transcription regulation</keyword>
<evidence type="ECO:0000256" key="5">
    <source>
        <dbReference type="ARBA" id="ARBA00023242"/>
    </source>
</evidence>
<feature type="compositionally biased region" description="Low complexity" evidence="6">
    <location>
        <begin position="1"/>
        <end position="11"/>
    </location>
</feature>
<dbReference type="InterPro" id="IPR005333">
    <property type="entry name" value="Transcription_factor_TCP"/>
</dbReference>
<proteinExistence type="predicted"/>
<dbReference type="GO" id="GO:0043565">
    <property type="term" value="F:sequence-specific DNA binding"/>
    <property type="evidence" value="ECO:0007669"/>
    <property type="project" value="TreeGrafter"/>
</dbReference>
<keyword evidence="3" id="KW-0238">DNA-binding</keyword>
<accession>A0AAE0A8D5</accession>
<evidence type="ECO:0000256" key="1">
    <source>
        <dbReference type="ARBA" id="ARBA00004123"/>
    </source>
</evidence>
<dbReference type="AlphaFoldDB" id="A0AAE0A8D5"/>
<name>A0AAE0A8D5_9ROSI</name>
<dbReference type="GO" id="GO:0003700">
    <property type="term" value="F:DNA-binding transcription factor activity"/>
    <property type="evidence" value="ECO:0007669"/>
    <property type="project" value="InterPro"/>
</dbReference>
<dbReference type="GO" id="GO:0005634">
    <property type="term" value="C:nucleus"/>
    <property type="evidence" value="ECO:0007669"/>
    <property type="project" value="UniProtKB-SubCell"/>
</dbReference>
<dbReference type="Pfam" id="PF03634">
    <property type="entry name" value="TCP"/>
    <property type="match status" value="1"/>
</dbReference>
<evidence type="ECO:0000256" key="2">
    <source>
        <dbReference type="ARBA" id="ARBA00023015"/>
    </source>
</evidence>
<evidence type="ECO:0000256" key="4">
    <source>
        <dbReference type="ARBA" id="ARBA00023163"/>
    </source>
</evidence>
<keyword evidence="4" id="KW-0804">Transcription</keyword>
<comment type="subcellular location">
    <subcellularLocation>
        <location evidence="1">Nucleus</location>
    </subcellularLocation>
</comment>
<protein>
    <recommendedName>
        <fullName evidence="7">TCP domain-containing protein</fullName>
    </recommendedName>
</protein>
<sequence>MNVSSTGSSSTSGGGKRAKPDSPKSRDGGRRDRKDRRKMVEGRESRVRLPQLCAARIFQLTQELRFKTEGVTIAWLLCKAEPSIIQRTGTGVLFKVSDLFKSHVDLRPPNRQPQPPLFDFTAATRITASVRPNCFLLLKIIMGSTIQLLKTSCCHLLTILMVFLI</sequence>
<evidence type="ECO:0000256" key="3">
    <source>
        <dbReference type="ARBA" id="ARBA00023125"/>
    </source>
</evidence>